<reference evidence="1 2" key="1">
    <citation type="submission" date="2021-01" db="EMBL/GenBank/DDBJ databases">
        <title>Whole genome shotgun sequence of Planotetraspora kaengkrachanensis NBRC 104272.</title>
        <authorList>
            <person name="Komaki H."/>
            <person name="Tamura T."/>
        </authorList>
    </citation>
    <scope>NUCLEOTIDE SEQUENCE [LARGE SCALE GENOMIC DNA]</scope>
    <source>
        <strain evidence="1 2">NBRC 104272</strain>
    </source>
</reference>
<evidence type="ECO:0000313" key="2">
    <source>
        <dbReference type="Proteomes" id="UP000630097"/>
    </source>
</evidence>
<keyword evidence="2" id="KW-1185">Reference proteome</keyword>
<proteinExistence type="predicted"/>
<dbReference type="Proteomes" id="UP000630097">
    <property type="component" value="Unassembled WGS sequence"/>
</dbReference>
<dbReference type="AlphaFoldDB" id="A0A8J3PYD1"/>
<evidence type="ECO:0000313" key="1">
    <source>
        <dbReference type="EMBL" id="GIG83401.1"/>
    </source>
</evidence>
<protein>
    <submittedName>
        <fullName evidence="1">Uncharacterized protein</fullName>
    </submittedName>
</protein>
<dbReference type="EMBL" id="BONV01000040">
    <property type="protein sequence ID" value="GIG83401.1"/>
    <property type="molecule type" value="Genomic_DNA"/>
</dbReference>
<sequence>MLRATPARLAISPMFTRTPHPNPLVRDHRRSNRFMARRGTGFRNEDVSRAARLRRHFGNLKSLPIDSCDEPGLCSVEPVRRIGST</sequence>
<gene>
    <name evidence="1" type="ORF">Pka01_65280</name>
</gene>
<comment type="caution">
    <text evidence="1">The sequence shown here is derived from an EMBL/GenBank/DDBJ whole genome shotgun (WGS) entry which is preliminary data.</text>
</comment>
<name>A0A8J3PYD1_9ACTN</name>
<accession>A0A8J3PYD1</accession>
<organism evidence="1 2">
    <name type="scientific">Planotetraspora kaengkrachanensis</name>
    <dbReference type="NCBI Taxonomy" id="575193"/>
    <lineage>
        <taxon>Bacteria</taxon>
        <taxon>Bacillati</taxon>
        <taxon>Actinomycetota</taxon>
        <taxon>Actinomycetes</taxon>
        <taxon>Streptosporangiales</taxon>
        <taxon>Streptosporangiaceae</taxon>
        <taxon>Planotetraspora</taxon>
    </lineage>
</organism>